<sequence length="80" mass="8689">MKRLNKGLLVTSGICGGLGLALLICGMLLGGIRGGNDLVDALSINSGDFQEMKDEVMSEISDHTNFDPVNWFVEWVTDIF</sequence>
<dbReference type="EMBL" id="SDKC01000001">
    <property type="protein sequence ID" value="RXS75821.1"/>
    <property type="molecule type" value="Genomic_DNA"/>
</dbReference>
<reference evidence="2 3" key="1">
    <citation type="submission" date="2019-01" db="EMBL/GenBank/DDBJ databases">
        <title>Blautia sp. nov. KGMB01111 isolated human feces.</title>
        <authorList>
            <person name="Park J.-E."/>
            <person name="Kim J.-S."/>
            <person name="Park S.-H."/>
        </authorList>
    </citation>
    <scope>NUCLEOTIDE SEQUENCE [LARGE SCALE GENOMIC DNA]</scope>
    <source>
        <strain evidence="2 3">KGMB01111</strain>
    </source>
</reference>
<protein>
    <submittedName>
        <fullName evidence="2">Uncharacterized protein</fullName>
    </submittedName>
</protein>
<evidence type="ECO:0000313" key="2">
    <source>
        <dbReference type="EMBL" id="RXS75821.1"/>
    </source>
</evidence>
<keyword evidence="1" id="KW-0472">Membrane</keyword>
<accession>A0A4Q1RJ73</accession>
<keyword evidence="1" id="KW-0812">Transmembrane</keyword>
<gene>
    <name evidence="2" type="ORF">ETP43_11805</name>
</gene>
<name>A0A4Q1RJ73_9FIRM</name>
<evidence type="ECO:0000313" key="3">
    <source>
        <dbReference type="Proteomes" id="UP000290106"/>
    </source>
</evidence>
<evidence type="ECO:0000256" key="1">
    <source>
        <dbReference type="SAM" id="Phobius"/>
    </source>
</evidence>
<keyword evidence="1" id="KW-1133">Transmembrane helix</keyword>
<dbReference type="OrthoDB" id="9913995at2"/>
<comment type="caution">
    <text evidence="2">The sequence shown here is derived from an EMBL/GenBank/DDBJ whole genome shotgun (WGS) entry which is preliminary data.</text>
</comment>
<keyword evidence="3" id="KW-1185">Reference proteome</keyword>
<organism evidence="2 3">
    <name type="scientific">Blautia faecicola</name>
    <dbReference type="NCBI Taxonomy" id="2509240"/>
    <lineage>
        <taxon>Bacteria</taxon>
        <taxon>Bacillati</taxon>
        <taxon>Bacillota</taxon>
        <taxon>Clostridia</taxon>
        <taxon>Lachnospirales</taxon>
        <taxon>Lachnospiraceae</taxon>
        <taxon>Blautia</taxon>
    </lineage>
</organism>
<proteinExistence type="predicted"/>
<dbReference type="AlphaFoldDB" id="A0A4Q1RJ73"/>
<feature type="transmembrane region" description="Helical" evidence="1">
    <location>
        <begin position="7"/>
        <end position="32"/>
    </location>
</feature>
<dbReference type="Proteomes" id="UP000290106">
    <property type="component" value="Unassembled WGS sequence"/>
</dbReference>
<dbReference type="RefSeq" id="WP_022172279.1">
    <property type="nucleotide sequence ID" value="NZ_DAWBJR010000018.1"/>
</dbReference>